<dbReference type="EMBL" id="BAEP01000003">
    <property type="protein sequence ID" value="GAC22318.1"/>
    <property type="molecule type" value="Genomic_DNA"/>
</dbReference>
<evidence type="ECO:0000313" key="2">
    <source>
        <dbReference type="Proteomes" id="UP000006263"/>
    </source>
</evidence>
<gene>
    <name evidence="1" type="ORF">GMES_0003</name>
</gene>
<protein>
    <submittedName>
        <fullName evidence="1">Uncharacterized protein</fullName>
    </submittedName>
</protein>
<comment type="caution">
    <text evidence="1">The sequence shown here is derived from an EMBL/GenBank/DDBJ whole genome shotgun (WGS) entry which is preliminary data.</text>
</comment>
<dbReference type="Proteomes" id="UP000006263">
    <property type="component" value="Unassembled WGS sequence"/>
</dbReference>
<sequence>MAYDSLPQGAEPVSQNGQQYFKYRDIYFLPQSSNAGVHYLAVKLN</sequence>
<accession>K6Z014</accession>
<name>K6Z014_9ALTE</name>
<organism evidence="1 2">
    <name type="scientific">Paraglaciecola mesophila KMM 241</name>
    <dbReference type="NCBI Taxonomy" id="1128912"/>
    <lineage>
        <taxon>Bacteria</taxon>
        <taxon>Pseudomonadati</taxon>
        <taxon>Pseudomonadota</taxon>
        <taxon>Gammaproteobacteria</taxon>
        <taxon>Alteromonadales</taxon>
        <taxon>Alteromonadaceae</taxon>
        <taxon>Paraglaciecola</taxon>
    </lineage>
</organism>
<dbReference type="AlphaFoldDB" id="K6Z014"/>
<reference evidence="1 2" key="1">
    <citation type="journal article" date="2017" name="Antonie Van Leeuwenhoek">
        <title>Rhizobium rhizosphaerae sp. nov., a novel species isolated from rice rhizosphere.</title>
        <authorList>
            <person name="Zhao J.J."/>
            <person name="Zhang J."/>
            <person name="Zhang R.J."/>
            <person name="Zhang C.W."/>
            <person name="Yin H.Q."/>
            <person name="Zhang X.X."/>
        </authorList>
    </citation>
    <scope>NUCLEOTIDE SEQUENCE [LARGE SCALE GENOMIC DNA]</scope>
    <source>
        <strain evidence="1 2">KMM 241</strain>
    </source>
</reference>
<proteinExistence type="predicted"/>
<evidence type="ECO:0000313" key="1">
    <source>
        <dbReference type="EMBL" id="GAC22318.1"/>
    </source>
</evidence>